<feature type="region of interest" description="Disordered" evidence="1">
    <location>
        <begin position="32"/>
        <end position="52"/>
    </location>
</feature>
<evidence type="ECO:0008006" key="5">
    <source>
        <dbReference type="Google" id="ProtNLM"/>
    </source>
</evidence>
<proteinExistence type="predicted"/>
<protein>
    <recommendedName>
        <fullName evidence="5">SnoaL-like domain-containing protein</fullName>
    </recommendedName>
</protein>
<dbReference type="EMBL" id="BMFW01000072">
    <property type="protein sequence ID" value="GGI03263.1"/>
    <property type="molecule type" value="Genomic_DNA"/>
</dbReference>
<sequence length="91" mass="9907">MNGVARIRCGMLAAVLLLEAAAAGCRKLSTGSRARNTFKPSHDPTRMMERSPIMGTTENVDLVRRGYEAFNAGDMTSLSEMFAEHAELSDD</sequence>
<accession>A0ABQ2B3K0</accession>
<organism evidence="3 4">
    <name type="scientific">Arthrobacter liuii</name>
    <dbReference type="NCBI Taxonomy" id="1476996"/>
    <lineage>
        <taxon>Bacteria</taxon>
        <taxon>Bacillati</taxon>
        <taxon>Actinomycetota</taxon>
        <taxon>Actinomycetes</taxon>
        <taxon>Micrococcales</taxon>
        <taxon>Micrococcaceae</taxon>
        <taxon>Arthrobacter</taxon>
    </lineage>
</organism>
<reference evidence="4" key="1">
    <citation type="journal article" date="2019" name="Int. J. Syst. Evol. Microbiol.">
        <title>The Global Catalogue of Microorganisms (GCM) 10K type strain sequencing project: providing services to taxonomists for standard genome sequencing and annotation.</title>
        <authorList>
            <consortium name="The Broad Institute Genomics Platform"/>
            <consortium name="The Broad Institute Genome Sequencing Center for Infectious Disease"/>
            <person name="Wu L."/>
            <person name="Ma J."/>
        </authorList>
    </citation>
    <scope>NUCLEOTIDE SEQUENCE [LARGE SCALE GENOMIC DNA]</scope>
    <source>
        <strain evidence="4">CGMCC 1.12778</strain>
    </source>
</reference>
<evidence type="ECO:0000256" key="1">
    <source>
        <dbReference type="SAM" id="MobiDB-lite"/>
    </source>
</evidence>
<evidence type="ECO:0000313" key="4">
    <source>
        <dbReference type="Proteomes" id="UP000643279"/>
    </source>
</evidence>
<feature type="chain" id="PRO_5046258907" description="SnoaL-like domain-containing protein" evidence="2">
    <location>
        <begin position="23"/>
        <end position="91"/>
    </location>
</feature>
<feature type="signal peptide" evidence="2">
    <location>
        <begin position="1"/>
        <end position="22"/>
    </location>
</feature>
<keyword evidence="4" id="KW-1185">Reference proteome</keyword>
<gene>
    <name evidence="3" type="ORF">GCM10007170_46820</name>
</gene>
<comment type="caution">
    <text evidence="3">The sequence shown here is derived from an EMBL/GenBank/DDBJ whole genome shotgun (WGS) entry which is preliminary data.</text>
</comment>
<dbReference type="SUPFAM" id="SSF54427">
    <property type="entry name" value="NTF2-like"/>
    <property type="match status" value="1"/>
</dbReference>
<name>A0ABQ2B3K0_9MICC</name>
<evidence type="ECO:0000256" key="2">
    <source>
        <dbReference type="SAM" id="SignalP"/>
    </source>
</evidence>
<dbReference type="Proteomes" id="UP000643279">
    <property type="component" value="Unassembled WGS sequence"/>
</dbReference>
<dbReference type="InterPro" id="IPR032710">
    <property type="entry name" value="NTF2-like_dom_sf"/>
</dbReference>
<keyword evidence="2" id="KW-0732">Signal</keyword>
<feature type="compositionally biased region" description="Basic and acidic residues" evidence="1">
    <location>
        <begin position="40"/>
        <end position="49"/>
    </location>
</feature>
<evidence type="ECO:0000313" key="3">
    <source>
        <dbReference type="EMBL" id="GGI03263.1"/>
    </source>
</evidence>
<dbReference type="Gene3D" id="3.10.450.50">
    <property type="match status" value="1"/>
</dbReference>